<dbReference type="EMBL" id="JACIDT010000008">
    <property type="protein sequence ID" value="MBB3926748.1"/>
    <property type="molecule type" value="Genomic_DNA"/>
</dbReference>
<proteinExistence type="inferred from homology"/>
<feature type="domain" description="FAD dependent oxidoreductase" evidence="7">
    <location>
        <begin position="13"/>
        <end position="339"/>
    </location>
</feature>
<dbReference type="Gene3D" id="1.10.8.870">
    <property type="entry name" value="Alpha-glycerophosphate oxidase, cap domain"/>
    <property type="match status" value="1"/>
</dbReference>
<evidence type="ECO:0000313" key="9">
    <source>
        <dbReference type="EMBL" id="MBB3926748.1"/>
    </source>
</evidence>
<feature type="domain" description="Alpha-glycerophosphate oxidase C-terminal" evidence="8">
    <location>
        <begin position="393"/>
        <end position="496"/>
    </location>
</feature>
<comment type="caution">
    <text evidence="9">The sequence shown here is derived from an EMBL/GenBank/DDBJ whole genome shotgun (WGS) entry which is preliminary data.</text>
</comment>
<dbReference type="Gene3D" id="3.30.9.10">
    <property type="entry name" value="D-Amino Acid Oxidase, subunit A, domain 2"/>
    <property type="match status" value="1"/>
</dbReference>
<dbReference type="AlphaFoldDB" id="A0A7W6BH21"/>
<dbReference type="GO" id="GO:0009331">
    <property type="term" value="C:glycerol-3-phosphate dehydrogenase (FAD) complex"/>
    <property type="evidence" value="ECO:0007669"/>
    <property type="project" value="UniProtKB-UniRule"/>
</dbReference>
<comment type="similarity">
    <text evidence="2 6">Belongs to the FAD-dependent glycerol-3-phosphate dehydrogenase family.</text>
</comment>
<accession>A0A7W6BH21</accession>
<dbReference type="InterPro" id="IPR006076">
    <property type="entry name" value="FAD-dep_OxRdtase"/>
</dbReference>
<evidence type="ECO:0000259" key="8">
    <source>
        <dbReference type="Pfam" id="PF16901"/>
    </source>
</evidence>
<dbReference type="PANTHER" id="PTHR11985">
    <property type="entry name" value="GLYCEROL-3-PHOSPHATE DEHYDROGENASE"/>
    <property type="match status" value="1"/>
</dbReference>
<evidence type="ECO:0000313" key="10">
    <source>
        <dbReference type="Proteomes" id="UP000571950"/>
    </source>
</evidence>
<dbReference type="PANTHER" id="PTHR11985:SF15">
    <property type="entry name" value="GLYCEROL-3-PHOSPHATE DEHYDROGENASE, MITOCHONDRIAL"/>
    <property type="match status" value="1"/>
</dbReference>
<name>A0A7W6BH21_9SPHN</name>
<dbReference type="InterPro" id="IPR038299">
    <property type="entry name" value="DAO_C_sf"/>
</dbReference>
<dbReference type="Pfam" id="PF01266">
    <property type="entry name" value="DAO"/>
    <property type="match status" value="1"/>
</dbReference>
<dbReference type="NCBIfam" id="NF008899">
    <property type="entry name" value="PRK12266.1"/>
    <property type="match status" value="1"/>
</dbReference>
<evidence type="ECO:0000256" key="5">
    <source>
        <dbReference type="ARBA" id="ARBA00023002"/>
    </source>
</evidence>
<evidence type="ECO:0000259" key="7">
    <source>
        <dbReference type="Pfam" id="PF01266"/>
    </source>
</evidence>
<evidence type="ECO:0000256" key="2">
    <source>
        <dbReference type="ARBA" id="ARBA00007330"/>
    </source>
</evidence>
<evidence type="ECO:0000256" key="1">
    <source>
        <dbReference type="ARBA" id="ARBA00001974"/>
    </source>
</evidence>
<dbReference type="GO" id="GO:0004368">
    <property type="term" value="F:glycerol-3-phosphate dehydrogenase (quinone) activity"/>
    <property type="evidence" value="ECO:0007669"/>
    <property type="project" value="UniProtKB-EC"/>
</dbReference>
<dbReference type="Gene3D" id="6.10.250.1890">
    <property type="match status" value="1"/>
</dbReference>
<dbReference type="Gene3D" id="3.50.50.60">
    <property type="entry name" value="FAD/NAD(P)-binding domain"/>
    <property type="match status" value="1"/>
</dbReference>
<gene>
    <name evidence="9" type="ORF">GGR43_002471</name>
</gene>
<reference evidence="9 10" key="1">
    <citation type="submission" date="2020-08" db="EMBL/GenBank/DDBJ databases">
        <title>Genomic Encyclopedia of Type Strains, Phase IV (KMG-IV): sequencing the most valuable type-strain genomes for metagenomic binning, comparative biology and taxonomic classification.</title>
        <authorList>
            <person name="Goeker M."/>
        </authorList>
    </citation>
    <scope>NUCLEOTIDE SEQUENCE [LARGE SCALE GENOMIC DNA]</scope>
    <source>
        <strain evidence="9 10">DSM 26189</strain>
    </source>
</reference>
<organism evidence="9 10">
    <name type="scientific">Sphingobium jiangsuense</name>
    <dbReference type="NCBI Taxonomy" id="870476"/>
    <lineage>
        <taxon>Bacteria</taxon>
        <taxon>Pseudomonadati</taxon>
        <taxon>Pseudomonadota</taxon>
        <taxon>Alphaproteobacteria</taxon>
        <taxon>Sphingomonadales</taxon>
        <taxon>Sphingomonadaceae</taxon>
        <taxon>Sphingobium</taxon>
    </lineage>
</organism>
<comment type="catalytic activity">
    <reaction evidence="6">
        <text>a quinone + sn-glycerol 3-phosphate = dihydroxyacetone phosphate + a quinol</text>
        <dbReference type="Rhea" id="RHEA:18977"/>
        <dbReference type="ChEBI" id="CHEBI:24646"/>
        <dbReference type="ChEBI" id="CHEBI:57597"/>
        <dbReference type="ChEBI" id="CHEBI:57642"/>
        <dbReference type="ChEBI" id="CHEBI:132124"/>
        <dbReference type="EC" id="1.1.5.3"/>
    </reaction>
</comment>
<dbReference type="GO" id="GO:0046168">
    <property type="term" value="P:glycerol-3-phosphate catabolic process"/>
    <property type="evidence" value="ECO:0007669"/>
    <property type="project" value="TreeGrafter"/>
</dbReference>
<dbReference type="Proteomes" id="UP000571950">
    <property type="component" value="Unassembled WGS sequence"/>
</dbReference>
<keyword evidence="10" id="KW-1185">Reference proteome</keyword>
<dbReference type="InterPro" id="IPR031656">
    <property type="entry name" value="DAO_C"/>
</dbReference>
<keyword evidence="5 6" id="KW-0560">Oxidoreductase</keyword>
<dbReference type="Pfam" id="PF16901">
    <property type="entry name" value="DAO_C"/>
    <property type="match status" value="1"/>
</dbReference>
<dbReference type="NCBIfam" id="NF009906">
    <property type="entry name" value="PRK13369.1"/>
    <property type="match status" value="1"/>
</dbReference>
<keyword evidence="4" id="KW-0274">FAD</keyword>
<evidence type="ECO:0000256" key="6">
    <source>
        <dbReference type="RuleBase" id="RU361217"/>
    </source>
</evidence>
<evidence type="ECO:0000256" key="3">
    <source>
        <dbReference type="ARBA" id="ARBA00022630"/>
    </source>
</evidence>
<dbReference type="PROSITE" id="PS00977">
    <property type="entry name" value="FAD_G3PDH_1"/>
    <property type="match status" value="1"/>
</dbReference>
<dbReference type="InterPro" id="IPR036188">
    <property type="entry name" value="FAD/NAD-bd_sf"/>
</dbReference>
<sequence>MRKPEDVEGREFDLLIVGGGINGAGIARDAAGRGLSVLLVEKDDLASHTSSASTKLIHGGLRYLEHGEFRLVREALIERERLLAIAPHIIEPMNFLLPRVAGMRPGWMIRLGLFLYDHLGRRGRLARSRAVSLKGPPYGNGLRAGVASRGFLYSDCRVDDSRLVILNALDAHEHRATVTTRTRLVSASRDGAGWAALLDRDGRKMRVRARTLVNAAGPWTAELLTHIEGTRFISTIRLVKGSHIVVPRLYEGKHCFLLQNPDGRVVFAIPYEDRFTLVGTTEELWSEPLGPARISAAETDYLLATIRRYFTAAPEADAVVWSYAGIRALYDDHAADASAITRDYVLEVDGDAERAPILSIFGGKITTYRRLAEEALGKLAAWLPMGAPWTGGSPLPGGDLEGGSRDRLLTALIAACPGLPEEVLRRYVRTYGTRTLDMLGTARAPDAMGEHFGQGLHAVEVDYLVDREWARTAEDILFRRTRLGLHMPEEGKARLDAYLARRWKEAG</sequence>
<dbReference type="PRINTS" id="PR01001">
    <property type="entry name" value="FADG3PDH"/>
</dbReference>
<keyword evidence="3 6" id="KW-0285">Flavoprotein</keyword>
<comment type="cofactor">
    <cofactor evidence="1 6">
        <name>FAD</name>
        <dbReference type="ChEBI" id="CHEBI:57692"/>
    </cofactor>
</comment>
<evidence type="ECO:0000256" key="4">
    <source>
        <dbReference type="ARBA" id="ARBA00022827"/>
    </source>
</evidence>
<protein>
    <recommendedName>
        <fullName evidence="6">Glycerol-3-phosphate dehydrogenase</fullName>
        <ecNumber evidence="6">1.1.5.3</ecNumber>
    </recommendedName>
</protein>
<dbReference type="RefSeq" id="WP_188072257.1">
    <property type="nucleotide sequence ID" value="NZ_BSPS01000012.1"/>
</dbReference>
<dbReference type="PROSITE" id="PS00978">
    <property type="entry name" value="FAD_G3PDH_2"/>
    <property type="match status" value="1"/>
</dbReference>
<dbReference type="SUPFAM" id="SSF51905">
    <property type="entry name" value="FAD/NAD(P)-binding domain"/>
    <property type="match status" value="1"/>
</dbReference>
<dbReference type="EC" id="1.1.5.3" evidence="6"/>
<dbReference type="InterPro" id="IPR000447">
    <property type="entry name" value="G3P_DH_FAD-dep"/>
</dbReference>